<keyword evidence="3" id="KW-1185">Reference proteome</keyword>
<dbReference type="PANTHER" id="PTHR35169">
    <property type="entry name" value="FE2OG DIOXYGENASE DOMAIN-CONTAINING PROTEIN"/>
    <property type="match status" value="1"/>
</dbReference>
<gene>
    <name evidence="2" type="ORF">Syn7803C45_94</name>
</gene>
<dbReference type="Gene3D" id="2.60.120.620">
    <property type="entry name" value="q2cbj1_9rhob like domain"/>
    <property type="match status" value="1"/>
</dbReference>
<proteinExistence type="predicted"/>
<sequence>MKLIKREQVIVIDDLFTTDEIQWMEDYFTLFNGWQLIFDDPSQNLNNYSLGQVIDLPNFGEFERFCIKVFRERSTVPVPPFHRAVYNCFRFGDSPNLHIDGESEESLSFMVYPNTAWSESWGSETVFVRDGEVTDAIVPKPGRVVIFPGSIPHGAKAPNKHHEGVARFSVVFQFCPGQEEAMLQHASTCQPNERPFPMRYEQ</sequence>
<protein>
    <recommendedName>
        <fullName evidence="1">Fe2OG dioxygenase domain-containing protein</fullName>
    </recommendedName>
</protein>
<evidence type="ECO:0000313" key="2">
    <source>
        <dbReference type="EMBL" id="AIX14705.1"/>
    </source>
</evidence>
<dbReference type="PROSITE" id="PS51471">
    <property type="entry name" value="FE2OG_OXY"/>
    <property type="match status" value="1"/>
</dbReference>
<evidence type="ECO:0000313" key="3">
    <source>
        <dbReference type="Proteomes" id="UP000185365"/>
    </source>
</evidence>
<organism evidence="2 3">
    <name type="scientific">Synechococcus phage ACG-2014d</name>
    <dbReference type="NCBI Taxonomy" id="1493509"/>
    <lineage>
        <taxon>Viruses</taxon>
        <taxon>Duplodnaviria</taxon>
        <taxon>Heunggongvirae</taxon>
        <taxon>Uroviricota</taxon>
        <taxon>Caudoviricetes</taxon>
        <taxon>Pantevenvirales</taxon>
        <taxon>Kyanoviridae</taxon>
        <taxon>Lowelvirus</taxon>
        <taxon>Lowelvirus tuscon4d</taxon>
    </lineage>
</organism>
<accession>A0A0E3EQY3</accession>
<dbReference type="InterPro" id="IPR005123">
    <property type="entry name" value="Oxoglu/Fe-dep_dioxygenase_dom"/>
</dbReference>
<reference evidence="2 3" key="1">
    <citation type="submission" date="2013-12" db="EMBL/GenBank/DDBJ databases">
        <title>Ecological redundancy of diverse viral populations within a natural community.</title>
        <authorList>
            <person name="Gregory A.C."/>
            <person name="LaButti K."/>
            <person name="Copeland A."/>
            <person name="Woyke T."/>
            <person name="Sullivan M.B."/>
        </authorList>
    </citation>
    <scope>NUCLEOTIDE SEQUENCE [LARGE SCALE GENOMIC DNA]</scope>
    <source>
        <strain evidence="2">Syn7803C45</strain>
    </source>
</reference>
<dbReference type="PANTHER" id="PTHR35169:SF1">
    <property type="entry name" value="PROLYL 4-HYDROXYLASE ALPHA SUBUNIT FE(2+) 2OG DIOXYGENASE DOMAIN-CONTAINING PROTEIN"/>
    <property type="match status" value="1"/>
</dbReference>
<dbReference type="InterPro" id="IPR044862">
    <property type="entry name" value="Pro_4_hyd_alph_FE2OG_OXY"/>
</dbReference>
<dbReference type="EMBL" id="KJ019028">
    <property type="protein sequence ID" value="AIX14705.1"/>
    <property type="molecule type" value="Genomic_DNA"/>
</dbReference>
<name>A0A0E3EQY3_9CAUD</name>
<feature type="domain" description="Fe2OG dioxygenase" evidence="1">
    <location>
        <begin position="80"/>
        <end position="176"/>
    </location>
</feature>
<evidence type="ECO:0000259" key="1">
    <source>
        <dbReference type="PROSITE" id="PS51471"/>
    </source>
</evidence>
<dbReference type="Pfam" id="PF13640">
    <property type="entry name" value="2OG-FeII_Oxy_3"/>
    <property type="match status" value="1"/>
</dbReference>
<dbReference type="Proteomes" id="UP000185365">
    <property type="component" value="Segment"/>
</dbReference>